<evidence type="ECO:0000259" key="3">
    <source>
        <dbReference type="PROSITE" id="PS50801"/>
    </source>
</evidence>
<comment type="similarity">
    <text evidence="1 2">Belongs to the anti-sigma-factor antagonist family.</text>
</comment>
<proteinExistence type="inferred from homology"/>
<evidence type="ECO:0000256" key="2">
    <source>
        <dbReference type="RuleBase" id="RU003749"/>
    </source>
</evidence>
<dbReference type="Pfam" id="PF01740">
    <property type="entry name" value="STAS"/>
    <property type="match status" value="1"/>
</dbReference>
<name>A0AAE6G815_MYXXA</name>
<dbReference type="PANTHER" id="PTHR33495">
    <property type="entry name" value="ANTI-SIGMA FACTOR ANTAGONIST TM_1081-RELATED-RELATED"/>
    <property type="match status" value="1"/>
</dbReference>
<dbReference type="EMBL" id="CP017174">
    <property type="protein sequence ID" value="QDE72671.1"/>
    <property type="molecule type" value="Genomic_DNA"/>
</dbReference>
<gene>
    <name evidence="4" type="ORF">BHS09_30750</name>
</gene>
<dbReference type="NCBIfam" id="TIGR00377">
    <property type="entry name" value="ant_ant_sig"/>
    <property type="match status" value="1"/>
</dbReference>
<organism evidence="4 5">
    <name type="scientific">Myxococcus xanthus</name>
    <dbReference type="NCBI Taxonomy" id="34"/>
    <lineage>
        <taxon>Bacteria</taxon>
        <taxon>Pseudomonadati</taxon>
        <taxon>Myxococcota</taxon>
        <taxon>Myxococcia</taxon>
        <taxon>Myxococcales</taxon>
        <taxon>Cystobacterineae</taxon>
        <taxon>Myxococcaceae</taxon>
        <taxon>Myxococcus</taxon>
    </lineage>
</organism>
<dbReference type="InterPro" id="IPR036513">
    <property type="entry name" value="STAS_dom_sf"/>
</dbReference>
<dbReference type="PROSITE" id="PS50801">
    <property type="entry name" value="STAS"/>
    <property type="match status" value="1"/>
</dbReference>
<accession>A0AAE6G815</accession>
<sequence length="115" mass="12709">MSELNIRERQSGDVTLFELAGRITIGAGDTVLRETVRTAIQDGRKNLVLNLAEVTYLDSAGLGELVSSYTTTSREGGRLKLLSPSRKVQDLLMITKLITVFDVYDTEQEAVNSFK</sequence>
<reference evidence="4 5" key="1">
    <citation type="journal article" date="2019" name="Science">
        <title>Social genes are selection hotspots in kin groups of a soil microbe.</title>
        <authorList>
            <person name="Wielgoss S."/>
            <person name="Wolfensberger R."/>
            <person name="Sun L."/>
            <person name="Fiegna F."/>
            <person name="Velicer G.J."/>
        </authorList>
    </citation>
    <scope>NUCLEOTIDE SEQUENCE [LARGE SCALE GENOMIC DNA]</scope>
    <source>
        <strain evidence="4 5">MC3.5.9c15</strain>
    </source>
</reference>
<dbReference type="SUPFAM" id="SSF52091">
    <property type="entry name" value="SpoIIaa-like"/>
    <property type="match status" value="1"/>
</dbReference>
<evidence type="ECO:0000256" key="1">
    <source>
        <dbReference type="ARBA" id="ARBA00009013"/>
    </source>
</evidence>
<dbReference type="Proteomes" id="UP000320179">
    <property type="component" value="Chromosome"/>
</dbReference>
<evidence type="ECO:0000313" key="5">
    <source>
        <dbReference type="Proteomes" id="UP000320179"/>
    </source>
</evidence>
<dbReference type="Gene3D" id="3.30.750.24">
    <property type="entry name" value="STAS domain"/>
    <property type="match status" value="1"/>
</dbReference>
<protein>
    <recommendedName>
        <fullName evidence="2">Anti-sigma factor antagonist</fullName>
    </recommendedName>
</protein>
<dbReference type="PANTHER" id="PTHR33495:SF2">
    <property type="entry name" value="ANTI-SIGMA FACTOR ANTAGONIST TM_1081-RELATED"/>
    <property type="match status" value="1"/>
</dbReference>
<evidence type="ECO:0000313" key="4">
    <source>
        <dbReference type="EMBL" id="QDE72671.1"/>
    </source>
</evidence>
<dbReference type="InterPro" id="IPR003658">
    <property type="entry name" value="Anti-sigma_ant"/>
</dbReference>
<dbReference type="GO" id="GO:0043856">
    <property type="term" value="F:anti-sigma factor antagonist activity"/>
    <property type="evidence" value="ECO:0007669"/>
    <property type="project" value="InterPro"/>
</dbReference>
<dbReference type="InterPro" id="IPR002645">
    <property type="entry name" value="STAS_dom"/>
</dbReference>
<dbReference type="CDD" id="cd07043">
    <property type="entry name" value="STAS_anti-anti-sigma_factors"/>
    <property type="match status" value="1"/>
</dbReference>
<feature type="domain" description="STAS" evidence="3">
    <location>
        <begin position="4"/>
        <end position="114"/>
    </location>
</feature>
<dbReference type="AlphaFoldDB" id="A0AAE6G815"/>